<keyword evidence="4" id="KW-0560">Oxidoreductase</keyword>
<dbReference type="AlphaFoldDB" id="A0AAW0FNX3"/>
<evidence type="ECO:0000256" key="5">
    <source>
        <dbReference type="ARBA" id="ARBA00023004"/>
    </source>
</evidence>
<protein>
    <recommendedName>
        <fullName evidence="6">2OGFeDO JBP1/TET oxygenase domain-containing protein</fullName>
    </recommendedName>
</protein>
<evidence type="ECO:0000256" key="1">
    <source>
        <dbReference type="ARBA" id="ARBA00001954"/>
    </source>
</evidence>
<dbReference type="Gene3D" id="3.60.130.30">
    <property type="match status" value="1"/>
</dbReference>
<gene>
    <name evidence="7" type="ORF">QCA50_014091</name>
</gene>
<dbReference type="Pfam" id="PF12851">
    <property type="entry name" value="Tet_JBP"/>
    <property type="match status" value="1"/>
</dbReference>
<dbReference type="Proteomes" id="UP001385951">
    <property type="component" value="Unassembled WGS sequence"/>
</dbReference>
<evidence type="ECO:0000256" key="2">
    <source>
        <dbReference type="ARBA" id="ARBA00022723"/>
    </source>
</evidence>
<evidence type="ECO:0000259" key="6">
    <source>
        <dbReference type="Pfam" id="PF12851"/>
    </source>
</evidence>
<keyword evidence="5" id="KW-0408">Iron</keyword>
<evidence type="ECO:0000313" key="7">
    <source>
        <dbReference type="EMBL" id="KAK7682708.1"/>
    </source>
</evidence>
<comment type="caution">
    <text evidence="7">The sequence shown here is derived from an EMBL/GenBank/DDBJ whole genome shotgun (WGS) entry which is preliminary data.</text>
</comment>
<keyword evidence="8" id="KW-1185">Reference proteome</keyword>
<organism evidence="7 8">
    <name type="scientific">Cerrena zonata</name>
    <dbReference type="NCBI Taxonomy" id="2478898"/>
    <lineage>
        <taxon>Eukaryota</taxon>
        <taxon>Fungi</taxon>
        <taxon>Dikarya</taxon>
        <taxon>Basidiomycota</taxon>
        <taxon>Agaricomycotina</taxon>
        <taxon>Agaricomycetes</taxon>
        <taxon>Polyporales</taxon>
        <taxon>Cerrenaceae</taxon>
        <taxon>Cerrena</taxon>
    </lineage>
</organism>
<proteinExistence type="predicted"/>
<keyword evidence="2" id="KW-0479">Metal-binding</keyword>
<sequence length="388" mass="44008">MQDANRADRISEYMLSLFRSKLCAMTNGPPQPTISLSRPSCVSKTLTREIRSVVDGLVHAVLNPVHMSWDAEEYMAAQGKISSHKRGAGLDEQLFASFPPWASEIVKVQSCRTAVDCNGRILAWMLPRILPRRLQDQLTRATIIIKEALHQNRVNQARKSESWRASKYLFKPVNGIAGLINMSPAWFMQGWAGNPDGLRTSHILQTALGQDWMEMTWQAGALMSGMLRIMHPEQYSMAHALQTRLREISRLRVPVSQWNSVFTAMSLIANRTCPFHLDEEGHAHWYDLLCSVGDYKEATMELKTLGFQIPNPPGTIVAFSGTLIPHSVDSADGSRFSHIFYMRKNLPPFFNLRLAGWMTQDYYTGLMGSQQAKDLKRLHRPRDAFVKY</sequence>
<dbReference type="GO" id="GO:0046872">
    <property type="term" value="F:metal ion binding"/>
    <property type="evidence" value="ECO:0007669"/>
    <property type="project" value="UniProtKB-KW"/>
</dbReference>
<dbReference type="InterPro" id="IPR024779">
    <property type="entry name" value="2OGFeDO_JBP1/TET_oxygenase_dom"/>
</dbReference>
<keyword evidence="3" id="KW-0223">Dioxygenase</keyword>
<feature type="domain" description="2OGFeDO JBP1/TET oxygenase" evidence="6">
    <location>
        <begin position="220"/>
        <end position="344"/>
    </location>
</feature>
<reference evidence="7 8" key="1">
    <citation type="submission" date="2022-09" db="EMBL/GenBank/DDBJ databases">
        <authorList>
            <person name="Palmer J.M."/>
        </authorList>
    </citation>
    <scope>NUCLEOTIDE SEQUENCE [LARGE SCALE GENOMIC DNA]</scope>
    <source>
        <strain evidence="7 8">DSM 7382</strain>
    </source>
</reference>
<evidence type="ECO:0000313" key="8">
    <source>
        <dbReference type="Proteomes" id="UP001385951"/>
    </source>
</evidence>
<evidence type="ECO:0000256" key="3">
    <source>
        <dbReference type="ARBA" id="ARBA00022964"/>
    </source>
</evidence>
<comment type="cofactor">
    <cofactor evidence="1">
        <name>Fe(2+)</name>
        <dbReference type="ChEBI" id="CHEBI:29033"/>
    </cofactor>
</comment>
<dbReference type="EMBL" id="JASBNA010000034">
    <property type="protein sequence ID" value="KAK7682708.1"/>
    <property type="molecule type" value="Genomic_DNA"/>
</dbReference>
<name>A0AAW0FNX3_9APHY</name>
<accession>A0AAW0FNX3</accession>
<dbReference type="GO" id="GO:0051213">
    <property type="term" value="F:dioxygenase activity"/>
    <property type="evidence" value="ECO:0007669"/>
    <property type="project" value="UniProtKB-KW"/>
</dbReference>
<evidence type="ECO:0000256" key="4">
    <source>
        <dbReference type="ARBA" id="ARBA00023002"/>
    </source>
</evidence>